<comment type="caution">
    <text evidence="1">The sequence shown here is derived from an EMBL/GenBank/DDBJ whole genome shotgun (WGS) entry which is preliminary data.</text>
</comment>
<evidence type="ECO:0000313" key="1">
    <source>
        <dbReference type="EMBL" id="KAB2630679.1"/>
    </source>
</evidence>
<dbReference type="EMBL" id="SMOL01000143">
    <property type="protein sequence ID" value="KAB2630679.1"/>
    <property type="molecule type" value="Genomic_DNA"/>
</dbReference>
<dbReference type="AlphaFoldDB" id="A0A5N5HSD3"/>
<sequence length="145" mass="16545">MAESKKAKTSTSSSLATRYRKARNSTQFKLRTAAKLEDYLDSAQLSQVSAKLSRAKKVPEAATRSQMKEVRDFECLINKLKVLVDSDKEMVNLKDGSGVEACTPFQRFEQIATRHFKGQGSQNTRLLYFKRMCYPHTSFHFSHTL</sequence>
<dbReference type="OrthoDB" id="1938258at2759"/>
<proteinExistence type="predicted"/>
<reference evidence="2" key="2">
    <citation type="submission" date="2019-10" db="EMBL/GenBank/DDBJ databases">
        <title>A de novo genome assembly of a pear dwarfing rootstock.</title>
        <authorList>
            <person name="Wang F."/>
            <person name="Wang J."/>
            <person name="Li S."/>
            <person name="Zhang Y."/>
            <person name="Fang M."/>
            <person name="Ma L."/>
            <person name="Zhao Y."/>
            <person name="Jiang S."/>
        </authorList>
    </citation>
    <scope>NUCLEOTIDE SEQUENCE [LARGE SCALE GENOMIC DNA]</scope>
</reference>
<name>A0A5N5HSD3_9ROSA</name>
<organism evidence="1 2">
    <name type="scientific">Pyrus ussuriensis x Pyrus communis</name>
    <dbReference type="NCBI Taxonomy" id="2448454"/>
    <lineage>
        <taxon>Eukaryota</taxon>
        <taxon>Viridiplantae</taxon>
        <taxon>Streptophyta</taxon>
        <taxon>Embryophyta</taxon>
        <taxon>Tracheophyta</taxon>
        <taxon>Spermatophyta</taxon>
        <taxon>Magnoliopsida</taxon>
        <taxon>eudicotyledons</taxon>
        <taxon>Gunneridae</taxon>
        <taxon>Pentapetalae</taxon>
        <taxon>rosids</taxon>
        <taxon>fabids</taxon>
        <taxon>Rosales</taxon>
        <taxon>Rosaceae</taxon>
        <taxon>Amygdaloideae</taxon>
        <taxon>Maleae</taxon>
        <taxon>Pyrus</taxon>
    </lineage>
</organism>
<evidence type="ECO:0000313" key="2">
    <source>
        <dbReference type="Proteomes" id="UP000327157"/>
    </source>
</evidence>
<dbReference type="Proteomes" id="UP000327157">
    <property type="component" value="Chromosome 12"/>
</dbReference>
<gene>
    <name evidence="1" type="ORF">D8674_008198</name>
</gene>
<accession>A0A5N5HSD3</accession>
<reference evidence="1 2" key="3">
    <citation type="submission" date="2019-11" db="EMBL/GenBank/DDBJ databases">
        <title>A de novo genome assembly of a pear dwarfing rootstock.</title>
        <authorList>
            <person name="Wang F."/>
            <person name="Wang J."/>
            <person name="Li S."/>
            <person name="Zhang Y."/>
            <person name="Fang M."/>
            <person name="Ma L."/>
            <person name="Zhao Y."/>
            <person name="Jiang S."/>
        </authorList>
    </citation>
    <scope>NUCLEOTIDE SEQUENCE [LARGE SCALE GENOMIC DNA]</scope>
    <source>
        <strain evidence="1">S2</strain>
        <tissue evidence="1">Leaf</tissue>
    </source>
</reference>
<protein>
    <submittedName>
        <fullName evidence="1">Pentatricopeptide repeat-containing protein</fullName>
    </submittedName>
</protein>
<keyword evidence="2" id="KW-1185">Reference proteome</keyword>
<reference evidence="1 2" key="1">
    <citation type="submission" date="2019-09" db="EMBL/GenBank/DDBJ databases">
        <authorList>
            <person name="Ou C."/>
        </authorList>
    </citation>
    <scope>NUCLEOTIDE SEQUENCE [LARGE SCALE GENOMIC DNA]</scope>
    <source>
        <strain evidence="1">S2</strain>
        <tissue evidence="1">Leaf</tissue>
    </source>
</reference>